<feature type="region of interest" description="Disordered" evidence="4">
    <location>
        <begin position="1732"/>
        <end position="1760"/>
    </location>
</feature>
<dbReference type="GO" id="GO:0005794">
    <property type="term" value="C:Golgi apparatus"/>
    <property type="evidence" value="ECO:0007669"/>
    <property type="project" value="TreeGrafter"/>
</dbReference>
<dbReference type="GO" id="GO:0051056">
    <property type="term" value="P:regulation of small GTPase mediated signal transduction"/>
    <property type="evidence" value="ECO:0007669"/>
    <property type="project" value="InterPro"/>
</dbReference>
<dbReference type="Gene3D" id="3.40.50.11210">
    <property type="entry name" value="Rap/Ran-GAP"/>
    <property type="match status" value="1"/>
</dbReference>
<dbReference type="InterPro" id="IPR000331">
    <property type="entry name" value="Rap/Ran_GAP_dom"/>
</dbReference>
<feature type="compositionally biased region" description="Polar residues" evidence="4">
    <location>
        <begin position="1331"/>
        <end position="1352"/>
    </location>
</feature>
<dbReference type="GO" id="GO:0005886">
    <property type="term" value="C:plasma membrane"/>
    <property type="evidence" value="ECO:0007669"/>
    <property type="project" value="TreeGrafter"/>
</dbReference>
<feature type="region of interest" description="Disordered" evidence="4">
    <location>
        <begin position="220"/>
        <end position="300"/>
    </location>
</feature>
<feature type="region of interest" description="Disordered" evidence="4">
    <location>
        <begin position="1"/>
        <end position="25"/>
    </location>
</feature>
<feature type="compositionally biased region" description="Basic and acidic residues" evidence="4">
    <location>
        <begin position="1735"/>
        <end position="1747"/>
    </location>
</feature>
<dbReference type="Proteomes" id="UP000472277">
    <property type="component" value="Chromosome 13"/>
</dbReference>
<feature type="region of interest" description="Disordered" evidence="4">
    <location>
        <begin position="1453"/>
        <end position="1514"/>
    </location>
</feature>
<keyword evidence="3" id="KW-0175">Coiled coil</keyword>
<feature type="compositionally biased region" description="Polar residues" evidence="4">
    <location>
        <begin position="149"/>
        <end position="158"/>
    </location>
</feature>
<dbReference type="InterPro" id="IPR001478">
    <property type="entry name" value="PDZ"/>
</dbReference>
<feature type="compositionally biased region" description="Low complexity" evidence="4">
    <location>
        <begin position="259"/>
        <end position="270"/>
    </location>
</feature>
<proteinExistence type="predicted"/>
<protein>
    <submittedName>
        <fullName evidence="7">Signal induced proliferation associated 1 like 3</fullName>
    </submittedName>
</protein>
<evidence type="ECO:0000256" key="2">
    <source>
        <dbReference type="ARBA" id="ARBA00022553"/>
    </source>
</evidence>
<feature type="region of interest" description="Disordered" evidence="4">
    <location>
        <begin position="1189"/>
        <end position="1423"/>
    </location>
</feature>
<feature type="compositionally biased region" description="Low complexity" evidence="4">
    <location>
        <begin position="1256"/>
        <end position="1271"/>
    </location>
</feature>
<dbReference type="InterPro" id="IPR035974">
    <property type="entry name" value="Rap/Ran-GAP_sf"/>
</dbReference>
<evidence type="ECO:0000313" key="7">
    <source>
        <dbReference type="Ensembl" id="ENSSTUP00000052448.1"/>
    </source>
</evidence>
<dbReference type="PROSITE" id="PS50085">
    <property type="entry name" value="RAPGAP"/>
    <property type="match status" value="1"/>
</dbReference>
<dbReference type="PROSITE" id="PS50106">
    <property type="entry name" value="PDZ"/>
    <property type="match status" value="1"/>
</dbReference>
<feature type="region of interest" description="Disordered" evidence="4">
    <location>
        <begin position="125"/>
        <end position="166"/>
    </location>
</feature>
<keyword evidence="1" id="KW-0343">GTPase activation</keyword>
<feature type="region of interest" description="Disordered" evidence="4">
    <location>
        <begin position="1665"/>
        <end position="1689"/>
    </location>
</feature>
<dbReference type="OrthoDB" id="2499658at2759"/>
<dbReference type="Pfam" id="PF21022">
    <property type="entry name" value="Rap-GAP_dimer"/>
    <property type="match status" value="1"/>
</dbReference>
<dbReference type="GO" id="GO:0003382">
    <property type="term" value="P:epithelial cell morphogenesis"/>
    <property type="evidence" value="ECO:0007669"/>
    <property type="project" value="TreeGrafter"/>
</dbReference>
<evidence type="ECO:0000259" key="6">
    <source>
        <dbReference type="PROSITE" id="PS50106"/>
    </source>
</evidence>
<keyword evidence="2" id="KW-0597">Phosphoprotein</keyword>
<feature type="region of interest" description="Disordered" evidence="4">
    <location>
        <begin position="422"/>
        <end position="443"/>
    </location>
</feature>
<dbReference type="InterPro" id="IPR036034">
    <property type="entry name" value="PDZ_sf"/>
</dbReference>
<dbReference type="InParanoid" id="A0A673ZZW0"/>
<feature type="compositionally biased region" description="Gly residues" evidence="4">
    <location>
        <begin position="1280"/>
        <end position="1295"/>
    </location>
</feature>
<dbReference type="PANTHER" id="PTHR15711:SF15">
    <property type="entry name" value="SIGNAL-INDUCED PROLIFERATION-ASSOCIATED 1-LIKE PROTEIN 3"/>
    <property type="match status" value="1"/>
</dbReference>
<dbReference type="SUPFAM" id="SSF50156">
    <property type="entry name" value="PDZ domain-like"/>
    <property type="match status" value="1"/>
</dbReference>
<evidence type="ECO:0000256" key="4">
    <source>
        <dbReference type="SAM" id="MobiDB-lite"/>
    </source>
</evidence>
<feature type="domain" description="PDZ" evidence="6">
    <location>
        <begin position="944"/>
        <end position="1008"/>
    </location>
</feature>
<feature type="compositionally biased region" description="Basic and acidic residues" evidence="4">
    <location>
        <begin position="277"/>
        <end position="286"/>
    </location>
</feature>
<feature type="region of interest" description="Disordered" evidence="4">
    <location>
        <begin position="1037"/>
        <end position="1092"/>
    </location>
</feature>
<feature type="domain" description="Rap-GAP" evidence="5">
    <location>
        <begin position="587"/>
        <end position="804"/>
    </location>
</feature>
<dbReference type="GO" id="GO:0005096">
    <property type="term" value="F:GTPase activator activity"/>
    <property type="evidence" value="ECO:0007669"/>
    <property type="project" value="UniProtKB-KW"/>
</dbReference>
<feature type="compositionally biased region" description="Polar residues" evidence="4">
    <location>
        <begin position="93"/>
        <end position="102"/>
    </location>
</feature>
<sequence>MNTYRDRGVTCTSSDLQERGGGGGPGSLLTQHAAFHLTLNGHPAPFDPATQSRVSVPKMGVRARIAEWPPRHAQSRESLLENGQGGNHHGDDPSTTTSSASFPISEVGLVRGGVARLPRRRTKDVEFRGGYGGGRGSPVGLRAFPPLRQRSNSEVTLSEQDENEVEGRGGANLFREYGSTSSIDVQGIPEQSFFDMLSQFHQERPDQRSTAPVRLGELLYFNSPPSAPLPTGHSPTPTPRGEDGGMGRSENRVRKKSGGTDSSQGTSSLFRKLRSSSRGELDRGEAGEDGGGRNSTDTPYKPWVCPKSFVHYDAQSILFDLHEAAAQRAYVSQRRNTATGASAASVSLTVSRSSTLSGLDATYSSVEDLTLGLDPRAPTPSLGVDPLDAPPGGPTTSLLLLSCPHFRNETGGHGERNVSFLSSSAERGGDGGAGDTARGSLRRSNASVSVVEVPIEQQVTRMDRLRLYSIEHVDLGARYYRDYFHGKEHSNYFGTDEKLGPVAVSIRREKLDDTKDLKDQYQYRIIARTSELVTLRGSILEDAVTSTGRHGTVRGLPLKEVLEQVVPELSVSCLRLALSTPKVTEQLLKLDEQGLSQKHKVGVLLCRAGQSTEEEMYNNEEATPAFSAFMDLLGEQVCLRGFTNYAAQLDTKTDSTGTHSLYTTYQGYEVMFHVSTMLPYMPNNPQQLLRKRHIGNDIVTIIFQEPGALPFTPQNIRSHFQHVFVIVRVHNPCSDGTCYSVAVTRMKDVPPFGPPIPSGVMFRDPEAFRNFLLAKVINAESAAHKSEKFHTMATRTRQEYLRDLAENCVSSTPLDSAGKLNNLISLASKKRERARAREGAELGAAGAVAWRVLAQDFSGGGTEISCALGVSAEYILLADCNTKEVVFNCFCVDVIGWTPERLVLKIFYGRGDHIAVRVPEGFAQDIREMVQRLKALTVGCETVDMTLRRNGLGQLGFHVRLDGTVAEVEEYGFAWQAGLRQGSRLVEICKVAAVTLTHEQMIDLLRTSVTVKVVIIPPYEEGGPRRGCTEEYEMKTMEQKPEPEPVAAGYRPSPRPPDWRWDSPPGPPGLHSFPTPQRWTPMGPPPPQPRSHKAMVMPVPYREPQHLSNKRPVSFPENHYCLSPAGGDRVLPYRNPSASFSSPSGLGGMVALGGPVLSGTFIRYKPSPDRYGSAQRPLLAYEPHLSLDITSSGESSSGFTSQDSTMERCKTEPLWHVPASSSRGPGGGGGQRRPTRQDVPGKDSPNRHSKGETQYSSHSSSNTLSSNASSSHSDERWFDGAGGERGGPGGSGGCLGDLAEPDPDPLSKGGSSDSGIDAPTLYNTKPGGRHGNQSSQSQKPLHCSATYNSGLQDVSGVRGNGVEGRRLESSPVLPANQNKGYRTRTFPPPGSNVEKPDSFKPRACYTPQGYKTPAAEKSRPVRAATVTPNSALLSSTPLSSSAPKALYSKSRLGAWQPDDNAPSRSNTPTTYSSDTNSSKKQVDVNSKNVFGQPRLRASLRDLRSPRRSHKSTVEDDLKKLIIMDNPGEMPQRDTSPRHTLQRTFSDESLCSGRRDASYANSAPLFDQGTPSDLLFTCTLPTRRHAHSANHVPNKKVPLSASELSLTEVRDKVPPLRRLDPGLMPLPDTACGLEWASLVNAAKAYEGELQRAVSLFSLSEPPDMRPINSPIQLQTPQTPRTTPTFSGDEVPNALSGRLYSLEVMLKQLNTDLEKEKKDKVHLLAEMANLRQNNQRLQEESHSASEQLRKFSMLFADTPQRK</sequence>
<reference evidence="7" key="1">
    <citation type="submission" date="2025-08" db="UniProtKB">
        <authorList>
            <consortium name="Ensembl"/>
        </authorList>
    </citation>
    <scope>IDENTIFICATION</scope>
</reference>
<evidence type="ECO:0000256" key="3">
    <source>
        <dbReference type="ARBA" id="ARBA00023054"/>
    </source>
</evidence>
<feature type="region of interest" description="Disordered" evidence="4">
    <location>
        <begin position="371"/>
        <end position="390"/>
    </location>
</feature>
<feature type="compositionally biased region" description="Basic and acidic residues" evidence="4">
    <location>
        <begin position="240"/>
        <end position="252"/>
    </location>
</feature>
<dbReference type="SMART" id="SM00228">
    <property type="entry name" value="PDZ"/>
    <property type="match status" value="1"/>
</dbReference>
<feature type="compositionally biased region" description="Basic and acidic residues" evidence="4">
    <location>
        <begin position="1235"/>
        <end position="1251"/>
    </location>
</feature>
<evidence type="ECO:0000256" key="1">
    <source>
        <dbReference type="ARBA" id="ARBA00022468"/>
    </source>
</evidence>
<feature type="compositionally biased region" description="Polar residues" evidence="4">
    <location>
        <begin position="1462"/>
        <end position="1489"/>
    </location>
</feature>
<evidence type="ECO:0000259" key="5">
    <source>
        <dbReference type="PROSITE" id="PS50085"/>
    </source>
</evidence>
<dbReference type="Pfam" id="PF02145">
    <property type="entry name" value="Rap_GAP"/>
    <property type="match status" value="1"/>
</dbReference>
<feature type="region of interest" description="Disordered" evidence="4">
    <location>
        <begin position="80"/>
        <end position="104"/>
    </location>
</feature>
<feature type="compositionally biased region" description="Low complexity" evidence="4">
    <location>
        <begin position="1671"/>
        <end position="1683"/>
    </location>
</feature>
<organism evidence="7 8">
    <name type="scientific">Salmo trutta</name>
    <name type="common">Brown trout</name>
    <dbReference type="NCBI Taxonomy" id="8032"/>
    <lineage>
        <taxon>Eukaryota</taxon>
        <taxon>Metazoa</taxon>
        <taxon>Chordata</taxon>
        <taxon>Craniata</taxon>
        <taxon>Vertebrata</taxon>
        <taxon>Euteleostomi</taxon>
        <taxon>Actinopterygii</taxon>
        <taxon>Neopterygii</taxon>
        <taxon>Teleostei</taxon>
        <taxon>Protacanthopterygii</taxon>
        <taxon>Salmoniformes</taxon>
        <taxon>Salmonidae</taxon>
        <taxon>Salmoninae</taxon>
        <taxon>Salmo</taxon>
    </lineage>
</organism>
<dbReference type="FunFam" id="3.40.50.11210:FF:000002">
    <property type="entry name" value="Signal-induced proliferation-associated 1-like protein 1"/>
    <property type="match status" value="1"/>
</dbReference>
<dbReference type="InterPro" id="IPR050989">
    <property type="entry name" value="Rap1_Ran_GAP"/>
</dbReference>
<dbReference type="PANTHER" id="PTHR15711">
    <property type="entry name" value="RAP GTPASE-ACTIVATING PROTEIN"/>
    <property type="match status" value="1"/>
</dbReference>
<dbReference type="SUPFAM" id="SSF111347">
    <property type="entry name" value="Rap/Ran-GAP"/>
    <property type="match status" value="1"/>
</dbReference>
<accession>A0A673ZZW0</accession>
<dbReference type="CDD" id="cd06745">
    <property type="entry name" value="PDZ_SIPA1-like"/>
    <property type="match status" value="1"/>
</dbReference>
<dbReference type="Gene3D" id="2.30.42.10">
    <property type="match status" value="1"/>
</dbReference>
<dbReference type="GO" id="GO:0090162">
    <property type="term" value="P:establishment of epithelial cell polarity"/>
    <property type="evidence" value="ECO:0007669"/>
    <property type="project" value="TreeGrafter"/>
</dbReference>
<dbReference type="InterPro" id="IPR021818">
    <property type="entry name" value="SIPA1L_C"/>
</dbReference>
<dbReference type="Ensembl" id="ENSSTUT00000054839.1">
    <property type="protein sequence ID" value="ENSSTUP00000052448.1"/>
    <property type="gene ID" value="ENSSTUG00000021779.1"/>
</dbReference>
<feature type="compositionally biased region" description="Low complexity" evidence="4">
    <location>
        <begin position="1189"/>
        <end position="1204"/>
    </location>
</feature>
<gene>
    <name evidence="7" type="primary">SIPA1L3</name>
    <name evidence="7" type="synonym">sipa1l3</name>
</gene>
<dbReference type="Pfam" id="PF11881">
    <property type="entry name" value="SPAR_C"/>
    <property type="match status" value="1"/>
</dbReference>
<dbReference type="Gene3D" id="6.10.140.210">
    <property type="match status" value="1"/>
</dbReference>
<keyword evidence="8" id="KW-1185">Reference proteome</keyword>
<dbReference type="GeneTree" id="ENSGT00940000159183"/>
<reference evidence="7" key="2">
    <citation type="submission" date="2025-09" db="UniProtKB">
        <authorList>
            <consortium name="Ensembl"/>
        </authorList>
    </citation>
    <scope>IDENTIFICATION</scope>
</reference>
<name>A0A673ZZW0_SALTR</name>
<evidence type="ECO:0000313" key="8">
    <source>
        <dbReference type="Proteomes" id="UP000472277"/>
    </source>
</evidence>